<evidence type="ECO:0000259" key="1">
    <source>
        <dbReference type="PROSITE" id="PS50943"/>
    </source>
</evidence>
<dbReference type="SUPFAM" id="SSF47413">
    <property type="entry name" value="lambda repressor-like DNA-binding domains"/>
    <property type="match status" value="1"/>
</dbReference>
<organism evidence="2 3">
    <name type="scientific">Bordetella genomosp. 7</name>
    <dbReference type="NCBI Taxonomy" id="1416805"/>
    <lineage>
        <taxon>Bacteria</taxon>
        <taxon>Pseudomonadati</taxon>
        <taxon>Pseudomonadota</taxon>
        <taxon>Betaproteobacteria</taxon>
        <taxon>Burkholderiales</taxon>
        <taxon>Alcaligenaceae</taxon>
        <taxon>Bordetella</taxon>
    </lineage>
</organism>
<proteinExistence type="predicted"/>
<dbReference type="OrthoDB" id="8636468at2"/>
<dbReference type="Proteomes" id="UP000216947">
    <property type="component" value="Unassembled WGS sequence"/>
</dbReference>
<dbReference type="InterPro" id="IPR001387">
    <property type="entry name" value="Cro/C1-type_HTH"/>
</dbReference>
<reference evidence="3" key="1">
    <citation type="submission" date="2017-05" db="EMBL/GenBank/DDBJ databases">
        <title>Complete and WGS of Bordetella genogroups.</title>
        <authorList>
            <person name="Spilker T."/>
            <person name="Lipuma J."/>
        </authorList>
    </citation>
    <scope>NUCLEOTIDE SEQUENCE [LARGE SCALE GENOMIC DNA]</scope>
    <source>
        <strain evidence="3">AU18089</strain>
    </source>
</reference>
<dbReference type="PROSITE" id="PS50943">
    <property type="entry name" value="HTH_CROC1"/>
    <property type="match status" value="1"/>
</dbReference>
<keyword evidence="3" id="KW-1185">Reference proteome</keyword>
<evidence type="ECO:0000313" key="2">
    <source>
        <dbReference type="EMBL" id="OZI16895.1"/>
    </source>
</evidence>
<dbReference type="GO" id="GO:0003677">
    <property type="term" value="F:DNA binding"/>
    <property type="evidence" value="ECO:0007669"/>
    <property type="project" value="InterPro"/>
</dbReference>
<evidence type="ECO:0000313" key="3">
    <source>
        <dbReference type="Proteomes" id="UP000216947"/>
    </source>
</evidence>
<dbReference type="RefSeq" id="WP_026639249.1">
    <property type="nucleotide sequence ID" value="NZ_NEVI01000023.1"/>
</dbReference>
<dbReference type="AlphaFoldDB" id="A0A261QVS7"/>
<dbReference type="SMART" id="SM00530">
    <property type="entry name" value="HTH_XRE"/>
    <property type="match status" value="1"/>
</dbReference>
<comment type="caution">
    <text evidence="2">The sequence shown here is derived from an EMBL/GenBank/DDBJ whole genome shotgun (WGS) entry which is preliminary data.</text>
</comment>
<name>A0A261QVS7_9BORD</name>
<protein>
    <submittedName>
        <fullName evidence="2">Transcriptional regulator</fullName>
    </submittedName>
</protein>
<dbReference type="Gene3D" id="1.10.260.40">
    <property type="entry name" value="lambda repressor-like DNA-binding domains"/>
    <property type="match status" value="1"/>
</dbReference>
<dbReference type="CDD" id="cd00093">
    <property type="entry name" value="HTH_XRE"/>
    <property type="match status" value="1"/>
</dbReference>
<dbReference type="Pfam" id="PF01381">
    <property type="entry name" value="HTH_3"/>
    <property type="match status" value="1"/>
</dbReference>
<sequence>MTLAQRLRAQMQGRGIKSQNQLARISGVPQSSIHRILTRDDTYAPTRHTLQRLAAALGTTVPWLADGVNVAALAARPAPHDNADGYSAELQALVETLPVDARKKVLAVVRLIAQGAGPASTRGAAGRQR</sequence>
<gene>
    <name evidence="2" type="ORF">CAL19_19180</name>
</gene>
<dbReference type="InterPro" id="IPR010982">
    <property type="entry name" value="Lambda_DNA-bd_dom_sf"/>
</dbReference>
<feature type="domain" description="HTH cro/C1-type" evidence="1">
    <location>
        <begin position="18"/>
        <end position="64"/>
    </location>
</feature>
<accession>A0A261QVS7</accession>
<dbReference type="EMBL" id="NEVK01000008">
    <property type="protein sequence ID" value="OZI16895.1"/>
    <property type="molecule type" value="Genomic_DNA"/>
</dbReference>